<proteinExistence type="predicted"/>
<organism evidence="3 4">
    <name type="scientific">Stieleria marina</name>
    <dbReference type="NCBI Taxonomy" id="1930275"/>
    <lineage>
        <taxon>Bacteria</taxon>
        <taxon>Pseudomonadati</taxon>
        <taxon>Planctomycetota</taxon>
        <taxon>Planctomycetia</taxon>
        <taxon>Pirellulales</taxon>
        <taxon>Pirellulaceae</taxon>
        <taxon>Stieleria</taxon>
    </lineage>
</organism>
<dbReference type="GO" id="GO:0005524">
    <property type="term" value="F:ATP binding"/>
    <property type="evidence" value="ECO:0007669"/>
    <property type="project" value="InterPro"/>
</dbReference>
<dbReference type="PANTHER" id="PTHR32182">
    <property type="entry name" value="DNA REPLICATION AND REPAIR PROTEIN RECF"/>
    <property type="match status" value="1"/>
</dbReference>
<feature type="region of interest" description="Disordered" evidence="1">
    <location>
        <begin position="827"/>
        <end position="867"/>
    </location>
</feature>
<dbReference type="GO" id="GO:0006302">
    <property type="term" value="P:double-strand break repair"/>
    <property type="evidence" value="ECO:0007669"/>
    <property type="project" value="TreeGrafter"/>
</dbReference>
<dbReference type="InterPro" id="IPR027417">
    <property type="entry name" value="P-loop_NTPase"/>
</dbReference>
<dbReference type="CDD" id="cd00267">
    <property type="entry name" value="ABC_ATPase"/>
    <property type="match status" value="1"/>
</dbReference>
<dbReference type="EMBL" id="CP036526">
    <property type="protein sequence ID" value="QDT13415.1"/>
    <property type="molecule type" value="Genomic_DNA"/>
</dbReference>
<keyword evidence="4" id="KW-1185">Reference proteome</keyword>
<dbReference type="AlphaFoldDB" id="A0A517P221"/>
<sequence length="867" mass="96637">MPIVDVLTEILVWSESLPAWQRDALRRLVVKGELTVEDLDELASICKASFGLAEKCSSEPLAVKYLPERGASMEPLRLKSLTHHDGVNALAKEQTLNFGSSITVVYGGNAAGKSGYTRILKKACRARGAEAILGNVVLDVAPGRPQASIQFDIGAEHEEFLWGDDGADSVSLGRISVFDRHCASVYIAEKTDVAFRPLGLDLFDKLSDACEALRNLLEKERKQLFSPTVPIVANIPEGTAVDNLISHITSLTDADAIKVLAEFTTEDASELEGLRVRLRDTDAEDPVKEAKVLDLRARRMEWMAGHVAKVTASLTDDVIRKTFEARNKMEDSARLSEQMRSNAFDGQPLLNTGSEAWRELWSAAKRFSDTGPYSEQMFPVTEADARCVLCQQELSDEASERLLAFKKFLESALQIEHDKDVRAYRQYQKRFAELVVTNEESNLALDELKVESPEIAEVTGTFLVSAEARCKAVLEAIDEEKECPSDLDAASLSDNILAARVTSLKVRSQELREGKDDKKKEKLQLAIAELAAREQLSENVDAVLNEITRQKKIAAYQLAFEETKTNKITRKSSDITERAVTKQLAKSFASELDALRFKHVEVELTSAGGARGSLFHKLQLKRAPGVSVPKVVSEGEARCLSIASFFAELSTTADRSAILFDDPVSSLDHNWRENVARRLAHEAQKRQVIVFTHDIVFLLSLVDKADELGVDLTHQYLRRDKSGAGVTAKQLPWVAMKVKSRIGFLKELYVQAEKQYRTGNQSAYEFQATTIYGMLREAWERAVEEVLIGGVVERYRKSVETQRASCLCDITEEDCTTLEAAMTKTSRWLPGHDQASAENAPFPEPDELKNDIQGLQDWVDRLRPRRK</sequence>
<dbReference type="GO" id="GO:0016887">
    <property type="term" value="F:ATP hydrolysis activity"/>
    <property type="evidence" value="ECO:0007669"/>
    <property type="project" value="InterPro"/>
</dbReference>
<gene>
    <name evidence="3" type="primary">recF</name>
    <name evidence="3" type="ORF">K239x_54330</name>
</gene>
<feature type="domain" description="ATPase AAA-type core" evidence="2">
    <location>
        <begin position="538"/>
        <end position="697"/>
    </location>
</feature>
<dbReference type="PANTHER" id="PTHR32182:SF22">
    <property type="entry name" value="ATP-DEPENDENT ENDONUCLEASE, OLD FAMILY-RELATED"/>
    <property type="match status" value="1"/>
</dbReference>
<dbReference type="Proteomes" id="UP000319817">
    <property type="component" value="Chromosome"/>
</dbReference>
<dbReference type="InterPro" id="IPR003959">
    <property type="entry name" value="ATPase_AAA_core"/>
</dbReference>
<dbReference type="Gene3D" id="3.40.50.300">
    <property type="entry name" value="P-loop containing nucleotide triphosphate hydrolases"/>
    <property type="match status" value="1"/>
</dbReference>
<evidence type="ECO:0000313" key="4">
    <source>
        <dbReference type="Proteomes" id="UP000319817"/>
    </source>
</evidence>
<reference evidence="3 4" key="1">
    <citation type="submission" date="2019-02" db="EMBL/GenBank/DDBJ databases">
        <title>Deep-cultivation of Planctomycetes and their phenomic and genomic characterization uncovers novel biology.</title>
        <authorList>
            <person name="Wiegand S."/>
            <person name="Jogler M."/>
            <person name="Boedeker C."/>
            <person name="Pinto D."/>
            <person name="Vollmers J."/>
            <person name="Rivas-Marin E."/>
            <person name="Kohn T."/>
            <person name="Peeters S.H."/>
            <person name="Heuer A."/>
            <person name="Rast P."/>
            <person name="Oberbeckmann S."/>
            <person name="Bunk B."/>
            <person name="Jeske O."/>
            <person name="Meyerdierks A."/>
            <person name="Storesund J.E."/>
            <person name="Kallscheuer N."/>
            <person name="Luecker S."/>
            <person name="Lage O.M."/>
            <person name="Pohl T."/>
            <person name="Merkel B.J."/>
            <person name="Hornburger P."/>
            <person name="Mueller R.-W."/>
            <person name="Bruemmer F."/>
            <person name="Labrenz M."/>
            <person name="Spormann A.M."/>
            <person name="Op den Camp H."/>
            <person name="Overmann J."/>
            <person name="Amann R."/>
            <person name="Jetten M.S.M."/>
            <person name="Mascher T."/>
            <person name="Medema M.H."/>
            <person name="Devos D.P."/>
            <person name="Kaster A.-K."/>
            <person name="Ovreas L."/>
            <person name="Rohde M."/>
            <person name="Galperin M.Y."/>
            <person name="Jogler C."/>
        </authorList>
    </citation>
    <scope>NUCLEOTIDE SEQUENCE [LARGE SCALE GENOMIC DNA]</scope>
    <source>
        <strain evidence="3 4">K23_9</strain>
    </source>
</reference>
<dbReference type="RefSeq" id="WP_419189391.1">
    <property type="nucleotide sequence ID" value="NZ_CP036526.1"/>
</dbReference>
<evidence type="ECO:0000256" key="1">
    <source>
        <dbReference type="SAM" id="MobiDB-lite"/>
    </source>
</evidence>
<feature type="compositionally biased region" description="Basic and acidic residues" evidence="1">
    <location>
        <begin position="858"/>
        <end position="867"/>
    </location>
</feature>
<name>A0A517P221_9BACT</name>
<dbReference type="Pfam" id="PF13304">
    <property type="entry name" value="AAA_21"/>
    <property type="match status" value="1"/>
</dbReference>
<protein>
    <submittedName>
        <fullName evidence="3">DNA replication and repair protein RecF</fullName>
    </submittedName>
</protein>
<evidence type="ECO:0000259" key="2">
    <source>
        <dbReference type="Pfam" id="PF13304"/>
    </source>
</evidence>
<evidence type="ECO:0000313" key="3">
    <source>
        <dbReference type="EMBL" id="QDT13415.1"/>
    </source>
</evidence>
<dbReference type="GO" id="GO:0000731">
    <property type="term" value="P:DNA synthesis involved in DNA repair"/>
    <property type="evidence" value="ECO:0007669"/>
    <property type="project" value="TreeGrafter"/>
</dbReference>
<accession>A0A517P221</accession>
<dbReference type="SUPFAM" id="SSF52540">
    <property type="entry name" value="P-loop containing nucleoside triphosphate hydrolases"/>
    <property type="match status" value="1"/>
</dbReference>